<protein>
    <recommendedName>
        <fullName evidence="4">Transcriptional regulator SarA/SarZ/Rot-like helix-turn-helix domain-containing protein</fullName>
    </recommendedName>
</protein>
<accession>A0AAJ4VHT6</accession>
<dbReference type="RefSeq" id="WP_126477373.1">
    <property type="nucleotide sequence ID" value="NZ_RXWV01000049.1"/>
</dbReference>
<dbReference type="Pfam" id="PF22381">
    <property type="entry name" value="Staph_reg_Sar_Rot"/>
    <property type="match status" value="1"/>
</dbReference>
<dbReference type="InterPro" id="IPR036388">
    <property type="entry name" value="WH-like_DNA-bd_sf"/>
</dbReference>
<evidence type="ECO:0000256" key="1">
    <source>
        <dbReference type="ARBA" id="ARBA00023015"/>
    </source>
</evidence>
<dbReference type="Gene3D" id="1.10.10.10">
    <property type="entry name" value="Winged helix-like DNA-binding domain superfamily/Winged helix DNA-binding domain"/>
    <property type="match status" value="1"/>
</dbReference>
<dbReference type="GO" id="GO:0003677">
    <property type="term" value="F:DNA binding"/>
    <property type="evidence" value="ECO:0007669"/>
    <property type="project" value="UniProtKB-KW"/>
</dbReference>
<dbReference type="AlphaFoldDB" id="A0AAJ4VHT6"/>
<feature type="domain" description="Transcriptional regulator SarA/SarZ/Rot-like helix-turn-helix" evidence="4">
    <location>
        <begin position="16"/>
        <end position="87"/>
    </location>
</feature>
<keyword evidence="1" id="KW-0805">Transcription regulation</keyword>
<proteinExistence type="predicted"/>
<dbReference type="Proteomes" id="UP000274792">
    <property type="component" value="Unassembled WGS sequence"/>
</dbReference>
<evidence type="ECO:0000313" key="5">
    <source>
        <dbReference type="EMBL" id="RTX72558.1"/>
    </source>
</evidence>
<evidence type="ECO:0000259" key="4">
    <source>
        <dbReference type="Pfam" id="PF22381"/>
    </source>
</evidence>
<dbReference type="InterPro" id="IPR055166">
    <property type="entry name" value="Transc_reg_Sar_Rot_HTH"/>
</dbReference>
<dbReference type="EMBL" id="RXWV01000049">
    <property type="protein sequence ID" value="RTX72558.1"/>
    <property type="molecule type" value="Genomic_DNA"/>
</dbReference>
<sequence>MEVILTYESKRDIILQKIFESTNLKRTDIIILYLLKTNVDSKITLKKIREILFYIPPAEISMSLTKLHKKNYLAKTRASYDERTLIIDNIDFEKISYSIDICDDIIKSQLSIN</sequence>
<dbReference type="InterPro" id="IPR036390">
    <property type="entry name" value="WH_DNA-bd_sf"/>
</dbReference>
<keyword evidence="3" id="KW-0804">Transcription</keyword>
<comment type="caution">
    <text evidence="5">The sequence shown here is derived from an EMBL/GenBank/DDBJ whole genome shotgun (WGS) entry which is preliminary data.</text>
</comment>
<gene>
    <name evidence="5" type="ORF">CD117_08315</name>
</gene>
<evidence type="ECO:0000256" key="2">
    <source>
        <dbReference type="ARBA" id="ARBA00023125"/>
    </source>
</evidence>
<organism evidence="5 6">
    <name type="scientific">Mammaliicoccus sciuri</name>
    <name type="common">Staphylococcus sciuri</name>
    <dbReference type="NCBI Taxonomy" id="1296"/>
    <lineage>
        <taxon>Bacteria</taxon>
        <taxon>Bacillati</taxon>
        <taxon>Bacillota</taxon>
        <taxon>Bacilli</taxon>
        <taxon>Bacillales</taxon>
        <taxon>Staphylococcaceae</taxon>
        <taxon>Mammaliicoccus</taxon>
    </lineage>
</organism>
<evidence type="ECO:0000313" key="6">
    <source>
        <dbReference type="Proteomes" id="UP000274792"/>
    </source>
</evidence>
<dbReference type="SUPFAM" id="SSF46785">
    <property type="entry name" value="Winged helix' DNA-binding domain"/>
    <property type="match status" value="1"/>
</dbReference>
<keyword evidence="2" id="KW-0238">DNA-binding</keyword>
<reference evidence="5 6" key="1">
    <citation type="submission" date="2018-10" db="EMBL/GenBank/DDBJ databases">
        <title>A collection Staphylococci species genome sequencing.</title>
        <authorList>
            <person name="Cole K."/>
        </authorList>
    </citation>
    <scope>NUCLEOTIDE SEQUENCE [LARGE SCALE GENOMIC DNA]</scope>
    <source>
        <strain evidence="6">NCTC 12218</strain>
    </source>
</reference>
<evidence type="ECO:0000256" key="3">
    <source>
        <dbReference type="ARBA" id="ARBA00023163"/>
    </source>
</evidence>
<name>A0AAJ4VHT6_MAMSC</name>